<dbReference type="InterPro" id="IPR009056">
    <property type="entry name" value="Cyt_c-like_dom"/>
</dbReference>
<evidence type="ECO:0000256" key="2">
    <source>
        <dbReference type="ARBA" id="ARBA00022723"/>
    </source>
</evidence>
<keyword evidence="1 4" id="KW-0349">Heme</keyword>
<dbReference type="Gene3D" id="1.10.760.10">
    <property type="entry name" value="Cytochrome c-like domain"/>
    <property type="match status" value="1"/>
</dbReference>
<evidence type="ECO:0000256" key="3">
    <source>
        <dbReference type="ARBA" id="ARBA00023004"/>
    </source>
</evidence>
<dbReference type="SUPFAM" id="SSF46626">
    <property type="entry name" value="Cytochrome c"/>
    <property type="match status" value="1"/>
</dbReference>
<evidence type="ECO:0000313" key="6">
    <source>
        <dbReference type="EMBL" id="WOJ92420.1"/>
    </source>
</evidence>
<dbReference type="EMBL" id="CP136864">
    <property type="protein sequence ID" value="WOJ92420.1"/>
    <property type="molecule type" value="Genomic_DNA"/>
</dbReference>
<evidence type="ECO:0000256" key="4">
    <source>
        <dbReference type="PROSITE-ProRule" id="PRU00433"/>
    </source>
</evidence>
<reference evidence="6 7" key="1">
    <citation type="submission" date="2023-10" db="EMBL/GenBank/DDBJ databases">
        <title>Two novel species belonging to the OM43/NOR5 clade.</title>
        <authorList>
            <person name="Park M."/>
        </authorList>
    </citation>
    <scope>NUCLEOTIDE SEQUENCE [LARGE SCALE GENOMIC DNA]</scope>
    <source>
        <strain evidence="6 7">IMCC43200</strain>
    </source>
</reference>
<evidence type="ECO:0000259" key="5">
    <source>
        <dbReference type="PROSITE" id="PS51007"/>
    </source>
</evidence>
<evidence type="ECO:0000256" key="1">
    <source>
        <dbReference type="ARBA" id="ARBA00022617"/>
    </source>
</evidence>
<keyword evidence="7" id="KW-1185">Reference proteome</keyword>
<organism evidence="6 7">
    <name type="scientific">Congregibacter variabilis</name>
    <dbReference type="NCBI Taxonomy" id="3081200"/>
    <lineage>
        <taxon>Bacteria</taxon>
        <taxon>Pseudomonadati</taxon>
        <taxon>Pseudomonadota</taxon>
        <taxon>Gammaproteobacteria</taxon>
        <taxon>Cellvibrionales</taxon>
        <taxon>Halieaceae</taxon>
        <taxon>Congregibacter</taxon>
    </lineage>
</organism>
<dbReference type="Pfam" id="PF00034">
    <property type="entry name" value="Cytochrom_C"/>
    <property type="match status" value="1"/>
</dbReference>
<evidence type="ECO:0000313" key="7">
    <source>
        <dbReference type="Proteomes" id="UP001626537"/>
    </source>
</evidence>
<keyword evidence="3 4" id="KW-0408">Iron</keyword>
<sequence>MNIAIKAMRFRWLIAVFGGVLLSACSGEKPPVKGFVLPDGDIEKGAMVFVEMGCAQCHTVADSDIQQPQDSKIQVKLGGNIRYVKHYGDLLTSIVIPDHRISSRYQPPTGEKDIEASPMPNFTGDMSVAQLIDVAEFLHSKYTTIPTYAGKYYYYAP</sequence>
<dbReference type="PROSITE" id="PS51257">
    <property type="entry name" value="PROKAR_LIPOPROTEIN"/>
    <property type="match status" value="1"/>
</dbReference>
<name>A0ABZ0HZY5_9GAMM</name>
<feature type="domain" description="Cytochrome c" evidence="5">
    <location>
        <begin position="40"/>
        <end position="142"/>
    </location>
</feature>
<proteinExistence type="predicted"/>
<keyword evidence="2 4" id="KW-0479">Metal-binding</keyword>
<accession>A0ABZ0HZY5</accession>
<dbReference type="Proteomes" id="UP001626537">
    <property type="component" value="Chromosome"/>
</dbReference>
<dbReference type="InterPro" id="IPR036909">
    <property type="entry name" value="Cyt_c-like_dom_sf"/>
</dbReference>
<dbReference type="PROSITE" id="PS51007">
    <property type="entry name" value="CYTC"/>
    <property type="match status" value="1"/>
</dbReference>
<protein>
    <submittedName>
        <fullName evidence="6">C-type cytochrome</fullName>
    </submittedName>
</protein>
<dbReference type="RefSeq" id="WP_407347016.1">
    <property type="nucleotide sequence ID" value="NZ_CP136864.1"/>
</dbReference>
<gene>
    <name evidence="6" type="ORF">R0135_11565</name>
</gene>